<keyword evidence="4" id="KW-0732">Signal</keyword>
<dbReference type="InterPro" id="IPR006127">
    <property type="entry name" value="ZnuA-like"/>
</dbReference>
<dbReference type="Gene3D" id="3.40.50.1980">
    <property type="entry name" value="Nitrogenase molybdenum iron protein domain"/>
    <property type="match status" value="2"/>
</dbReference>
<evidence type="ECO:0000256" key="5">
    <source>
        <dbReference type="ARBA" id="ARBA00022906"/>
    </source>
</evidence>
<keyword evidence="5" id="KW-0864">Zinc transport</keyword>
<evidence type="ECO:0000256" key="1">
    <source>
        <dbReference type="ARBA" id="ARBA00011028"/>
    </source>
</evidence>
<comment type="similarity">
    <text evidence="1">Belongs to the bacterial solute-binding protein 9 family.</text>
</comment>
<evidence type="ECO:0000256" key="2">
    <source>
        <dbReference type="ARBA" id="ARBA00015915"/>
    </source>
</evidence>
<dbReference type="GO" id="GO:0006829">
    <property type="term" value="P:zinc ion transport"/>
    <property type="evidence" value="ECO:0007669"/>
    <property type="project" value="UniProtKB-KW"/>
</dbReference>
<name>A0A944M746_9GAMM</name>
<dbReference type="PANTHER" id="PTHR42953">
    <property type="entry name" value="HIGH-AFFINITY ZINC UPTAKE SYSTEM PROTEIN ZNUA-RELATED"/>
    <property type="match status" value="1"/>
</dbReference>
<dbReference type="EMBL" id="JAHHGM010000007">
    <property type="protein sequence ID" value="MBT2989201.1"/>
    <property type="molecule type" value="Genomic_DNA"/>
</dbReference>
<accession>A0A944M746</accession>
<sequence length="309" mass="34033">MARLVASVIALWLGLIATVVGGDLPTSEKPQAMFRVGVTQPPMFTLASALAWGSPVEVLLVEKDERGRWQIPDDLTVLFWGGATLEPRLRRQLTESGQAAVSLIDAAGVHQLAKRTPADWKAAKEDEDPHMESLGKGYGMVQTIRPEGAIDTLYWLDPLNAMAALEAITMVFQGLDQRNHWAYQGNSDQIIQALWELDIRVNKLFHHVGGQPFVVLQDEFHYLEQRYRLRTVPAGGSAQDIVDKAKTRGVKCVVAAEPIDPQLKSVLDQAGLNSVVLDPAGLEMPKTTGGYFQWFGKLASELNHCVTRS</sequence>
<keyword evidence="3" id="KW-0813">Transport</keyword>
<organism evidence="6 7">
    <name type="scientific">Candidatus Thiodiazotropha taylori</name>
    <dbReference type="NCBI Taxonomy" id="2792791"/>
    <lineage>
        <taxon>Bacteria</taxon>
        <taxon>Pseudomonadati</taxon>
        <taxon>Pseudomonadota</taxon>
        <taxon>Gammaproteobacteria</taxon>
        <taxon>Chromatiales</taxon>
        <taxon>Sedimenticolaceae</taxon>
        <taxon>Candidatus Thiodiazotropha</taxon>
    </lineage>
</organism>
<dbReference type="Pfam" id="PF01297">
    <property type="entry name" value="ZnuA"/>
    <property type="match status" value="1"/>
</dbReference>
<keyword evidence="5" id="KW-0862">Zinc</keyword>
<reference evidence="6 7" key="1">
    <citation type="submission" date="2021-05" db="EMBL/GenBank/DDBJ databases">
        <title>Genetic and Functional Diversity in Clade A Lucinid endosymbionts from the Bahamas.</title>
        <authorList>
            <person name="Giani N.M."/>
            <person name="Engel A.S."/>
            <person name="Campbell B.J."/>
        </authorList>
    </citation>
    <scope>NUCLEOTIDE SEQUENCE [LARGE SCALE GENOMIC DNA]</scope>
    <source>
        <strain evidence="6">LUC16012Gg_MoonRockCtena</strain>
    </source>
</reference>
<dbReference type="AlphaFoldDB" id="A0A944M746"/>
<evidence type="ECO:0000313" key="6">
    <source>
        <dbReference type="EMBL" id="MBT2989201.1"/>
    </source>
</evidence>
<evidence type="ECO:0000256" key="4">
    <source>
        <dbReference type="ARBA" id="ARBA00022729"/>
    </source>
</evidence>
<keyword evidence="5" id="KW-0406">Ion transport</keyword>
<dbReference type="InterPro" id="IPR050492">
    <property type="entry name" value="Bact_metal-bind_prot9"/>
</dbReference>
<dbReference type="SUPFAM" id="SSF53807">
    <property type="entry name" value="Helical backbone' metal receptor"/>
    <property type="match status" value="1"/>
</dbReference>
<dbReference type="GO" id="GO:0046872">
    <property type="term" value="F:metal ion binding"/>
    <property type="evidence" value="ECO:0007669"/>
    <property type="project" value="InterPro"/>
</dbReference>
<gene>
    <name evidence="6" type="ORF">KME65_09575</name>
</gene>
<dbReference type="PANTHER" id="PTHR42953:SF3">
    <property type="entry name" value="HIGH-AFFINITY ZINC UPTAKE SYSTEM PROTEIN ZNUA"/>
    <property type="match status" value="1"/>
</dbReference>
<evidence type="ECO:0000313" key="7">
    <source>
        <dbReference type="Proteomes" id="UP000770889"/>
    </source>
</evidence>
<protein>
    <recommendedName>
        <fullName evidence="2">High-affinity zinc uptake system protein ZnuA</fullName>
    </recommendedName>
</protein>
<dbReference type="Proteomes" id="UP000770889">
    <property type="component" value="Unassembled WGS sequence"/>
</dbReference>
<evidence type="ECO:0000256" key="3">
    <source>
        <dbReference type="ARBA" id="ARBA00022448"/>
    </source>
</evidence>
<proteinExistence type="inferred from homology"/>
<comment type="caution">
    <text evidence="6">The sequence shown here is derived from an EMBL/GenBank/DDBJ whole genome shotgun (WGS) entry which is preliminary data.</text>
</comment>